<dbReference type="InterPro" id="IPR005119">
    <property type="entry name" value="LysR_subst-bd"/>
</dbReference>
<dbReference type="GO" id="GO:0006351">
    <property type="term" value="P:DNA-templated transcription"/>
    <property type="evidence" value="ECO:0007669"/>
    <property type="project" value="TreeGrafter"/>
</dbReference>
<dbReference type="CDD" id="cd08422">
    <property type="entry name" value="PBP2_CrgA_like"/>
    <property type="match status" value="1"/>
</dbReference>
<keyword evidence="7" id="KW-1185">Reference proteome</keyword>
<dbReference type="OrthoDB" id="9812435at2"/>
<keyword evidence="4" id="KW-0804">Transcription</keyword>
<gene>
    <name evidence="6" type="ORF">FNB15_07860</name>
</gene>
<keyword evidence="3" id="KW-0238">DNA-binding</keyword>
<protein>
    <submittedName>
        <fullName evidence="6">LysR family transcriptional regulator</fullName>
    </submittedName>
</protein>
<dbReference type="Gene3D" id="3.40.190.290">
    <property type="match status" value="1"/>
</dbReference>
<dbReference type="InterPro" id="IPR058163">
    <property type="entry name" value="LysR-type_TF_proteobact-type"/>
</dbReference>
<dbReference type="Gene3D" id="1.10.10.10">
    <property type="entry name" value="Winged helix-like DNA-binding domain superfamily/Winged helix DNA-binding domain"/>
    <property type="match status" value="1"/>
</dbReference>
<organism evidence="6 7">
    <name type="scientific">Ferrovibrio terrae</name>
    <dbReference type="NCBI Taxonomy" id="2594003"/>
    <lineage>
        <taxon>Bacteria</taxon>
        <taxon>Pseudomonadati</taxon>
        <taxon>Pseudomonadota</taxon>
        <taxon>Alphaproteobacteria</taxon>
        <taxon>Rhodospirillales</taxon>
        <taxon>Rhodospirillaceae</taxon>
        <taxon>Ferrovibrio</taxon>
    </lineage>
</organism>
<evidence type="ECO:0000259" key="5">
    <source>
        <dbReference type="PROSITE" id="PS50931"/>
    </source>
</evidence>
<dbReference type="PANTHER" id="PTHR30537">
    <property type="entry name" value="HTH-TYPE TRANSCRIPTIONAL REGULATOR"/>
    <property type="match status" value="1"/>
</dbReference>
<accession>A0A516H7D8</accession>
<dbReference type="Proteomes" id="UP000317496">
    <property type="component" value="Chromosome"/>
</dbReference>
<proteinExistence type="inferred from homology"/>
<sequence length="313" mass="34038">MLAFLEVVKAGSFTAAGARLAVAKSVISDRVRNLENALGVELLRRTTRKVTPTERGQEFFDRMAPLVQAMADAVDAASDAEGPLTGRLRMTAPISFGMEYLTPVITAFARQHSELEIALDFDDRAVDIIGQGYDLALRIGRLSDSALMARKLCDSDRVVCCSPDYARAHGRPKTLDDLLQHATIDYANAHASRLWSFSPDKPGGTPRTVETRSRIVVNNGEAMRDMAIAGLGIIVLPRFIVAKALQSGDLIEALPPESTGVTPLPDAIYAVYPPVRHMPRKLRAMLDHLAASFAGTPPWLARGSKPALKKARR</sequence>
<evidence type="ECO:0000256" key="4">
    <source>
        <dbReference type="ARBA" id="ARBA00023163"/>
    </source>
</evidence>
<dbReference type="SUPFAM" id="SSF53850">
    <property type="entry name" value="Periplasmic binding protein-like II"/>
    <property type="match status" value="1"/>
</dbReference>
<dbReference type="SUPFAM" id="SSF46785">
    <property type="entry name" value="Winged helix' DNA-binding domain"/>
    <property type="match status" value="1"/>
</dbReference>
<dbReference type="KEGG" id="fer:FNB15_07860"/>
<evidence type="ECO:0000313" key="6">
    <source>
        <dbReference type="EMBL" id="QDO99683.1"/>
    </source>
</evidence>
<dbReference type="InterPro" id="IPR036388">
    <property type="entry name" value="WH-like_DNA-bd_sf"/>
</dbReference>
<dbReference type="PANTHER" id="PTHR30537:SF81">
    <property type="entry name" value="TRANSCRIPTIONAL REGULATOR-RELATED"/>
    <property type="match status" value="1"/>
</dbReference>
<evidence type="ECO:0000256" key="2">
    <source>
        <dbReference type="ARBA" id="ARBA00023015"/>
    </source>
</evidence>
<dbReference type="AlphaFoldDB" id="A0A516H7D8"/>
<name>A0A516H7D8_9PROT</name>
<dbReference type="EMBL" id="CP041636">
    <property type="protein sequence ID" value="QDO99683.1"/>
    <property type="molecule type" value="Genomic_DNA"/>
</dbReference>
<dbReference type="Pfam" id="PF00126">
    <property type="entry name" value="HTH_1"/>
    <property type="match status" value="1"/>
</dbReference>
<dbReference type="GO" id="GO:0003700">
    <property type="term" value="F:DNA-binding transcription factor activity"/>
    <property type="evidence" value="ECO:0007669"/>
    <property type="project" value="InterPro"/>
</dbReference>
<comment type="similarity">
    <text evidence="1">Belongs to the LysR transcriptional regulatory family.</text>
</comment>
<dbReference type="FunFam" id="3.40.190.290:FF:000001">
    <property type="entry name" value="Transcriptional regulator, LysR family"/>
    <property type="match status" value="1"/>
</dbReference>
<dbReference type="InterPro" id="IPR036390">
    <property type="entry name" value="WH_DNA-bd_sf"/>
</dbReference>
<reference evidence="6 7" key="1">
    <citation type="submission" date="2019-07" db="EMBL/GenBank/DDBJ databases">
        <title>Genome sequencing for Ferrovibrio sp. K5.</title>
        <authorList>
            <person name="Park S.-J."/>
        </authorList>
    </citation>
    <scope>NUCLEOTIDE SEQUENCE [LARGE SCALE GENOMIC DNA]</scope>
    <source>
        <strain evidence="6 7">K5</strain>
    </source>
</reference>
<evidence type="ECO:0000313" key="7">
    <source>
        <dbReference type="Proteomes" id="UP000317496"/>
    </source>
</evidence>
<evidence type="ECO:0000256" key="3">
    <source>
        <dbReference type="ARBA" id="ARBA00023125"/>
    </source>
</evidence>
<dbReference type="GO" id="GO:0043565">
    <property type="term" value="F:sequence-specific DNA binding"/>
    <property type="evidence" value="ECO:0007669"/>
    <property type="project" value="TreeGrafter"/>
</dbReference>
<dbReference type="InterPro" id="IPR000847">
    <property type="entry name" value="LysR_HTH_N"/>
</dbReference>
<dbReference type="FunFam" id="1.10.10.10:FF:000001">
    <property type="entry name" value="LysR family transcriptional regulator"/>
    <property type="match status" value="1"/>
</dbReference>
<keyword evidence="2" id="KW-0805">Transcription regulation</keyword>
<evidence type="ECO:0000256" key="1">
    <source>
        <dbReference type="ARBA" id="ARBA00009437"/>
    </source>
</evidence>
<feature type="domain" description="HTH lysR-type" evidence="5">
    <location>
        <begin position="1"/>
        <end position="53"/>
    </location>
</feature>
<dbReference type="Pfam" id="PF03466">
    <property type="entry name" value="LysR_substrate"/>
    <property type="match status" value="1"/>
</dbReference>
<dbReference type="PROSITE" id="PS50931">
    <property type="entry name" value="HTH_LYSR"/>
    <property type="match status" value="1"/>
</dbReference>